<name>A0A3P7PVM4_9FIRM</name>
<evidence type="ECO:0000313" key="3">
    <source>
        <dbReference type="Proteomes" id="UP000279029"/>
    </source>
</evidence>
<feature type="coiled-coil region" evidence="1">
    <location>
        <begin position="945"/>
        <end position="1013"/>
    </location>
</feature>
<keyword evidence="1" id="KW-0175">Coiled coil</keyword>
<feature type="coiled-coil region" evidence="1">
    <location>
        <begin position="355"/>
        <end position="429"/>
    </location>
</feature>
<dbReference type="RefSeq" id="WP_125136604.1">
    <property type="nucleotide sequence ID" value="NZ_LR130778.1"/>
</dbReference>
<accession>A0A3P7PVM4</accession>
<protein>
    <submittedName>
        <fullName evidence="2">Chromosome segregation ATPase</fullName>
    </submittedName>
</protein>
<evidence type="ECO:0000256" key="1">
    <source>
        <dbReference type="SAM" id="Coils"/>
    </source>
</evidence>
<dbReference type="Proteomes" id="UP000279029">
    <property type="component" value="Chromosome"/>
</dbReference>
<evidence type="ECO:0000313" key="2">
    <source>
        <dbReference type="EMBL" id="VDN47261.1"/>
    </source>
</evidence>
<dbReference type="KEGG" id="cbar:PATL70BA_1378"/>
<organism evidence="2 3">
    <name type="scientific">Petrocella atlantisensis</name>
    <dbReference type="NCBI Taxonomy" id="2173034"/>
    <lineage>
        <taxon>Bacteria</taxon>
        <taxon>Bacillati</taxon>
        <taxon>Bacillota</taxon>
        <taxon>Clostridia</taxon>
        <taxon>Lachnospirales</taxon>
        <taxon>Vallitaleaceae</taxon>
        <taxon>Petrocella</taxon>
    </lineage>
</organism>
<feature type="coiled-coil region" evidence="1">
    <location>
        <begin position="462"/>
        <end position="489"/>
    </location>
</feature>
<keyword evidence="3" id="KW-1185">Reference proteome</keyword>
<dbReference type="EMBL" id="LR130778">
    <property type="protein sequence ID" value="VDN47261.1"/>
    <property type="molecule type" value="Genomic_DNA"/>
</dbReference>
<proteinExistence type="predicted"/>
<sequence>MPKINRIRITNFSYNNNQRHIIDEIFDFYDGENALLSLANGGGKSVLVQTILQAIVPKTKLLGRSFSDFFIGKRDPAYIMIEWLLDDEAGFLLTGIGVSPSNNYNPNVDEENLNLRFYTFFHHYEDGNKYDIKHIPVTEGMNNGIVITGYNDFKKLIVNESNKGKYDISCYNSSKDEQKEYERKLNRYSISRNEWKELMVNINQAEHGVSEVFAQCRSSRQVMEQWIIKYIEKVLDKSSETNVSDHQKLEEMMIQVATAEVENETFIQEYESIEKFRIDLKTIEDEAKDICDLIDVEAEKKKELASTYHFFSNKMNEMADAEVQLKSDISHGKAEVEHIELEKKSYEIYLVEDAIKKSKEELECIQEQLEDVNSKMEKQQYEFNLQQGAREYEVIEEKLQEKAEKLQMMKNATKDQEELLKELNRIEYSLKCFYSHEIEAIDNEMKNFAIELKNFVTRKEELVKLTKQKNEQKSELNSDKGELKAKTEEFYRYEKKVYSELGINFNRNPLLNELNQDDIDKKIRDFNNEHSILESDYTNCKENLEQSYKQTEIVKVNQSSLNMKLMNIKEERSTNENLINQYEEKKNAIRTIISTYCQNEGSVFDQVTILTRLRKQYAQWNQKAITSEMEINEISKMINGLKEGISYLPTTLIHLLKNNDLDIFTGEQYLRELSSADREKIISLNSLLPYGLIVTEKERQIIEELTENKDISQLIPLFSHSDKETRIELGGNQILSNPSLLKYDEDALRAHIDKIEKQKEQLAVEKSAAVKSAECYLSLINSVESFKFTKEYEKELYYIRDEIANKIEKNVIEQEECQNLMNQLTQDIDVLKEKQQQIETGINKWKVNINLLNEYIEKNKQFVKELESLNQIMSLIETIDKGIKKLSDELILVEKMINDVNVKHSLKDVNLKDVKKKYELYQNSVEDVIINEMESELEGRLKACKAKITDNVEQINEQLQKIQKDIDRSNHNLERYGLNFADVRDIRYSEIIEKELHNQIIELKREKEKQDKTSNEIDKKISGFDAVKNEKYKRLNGSTIIDKSEIKGDFDERQLKLNKHIDLLIIEVDLLLSKKSLLSNMNTLIGAKVDNISKIQYNSEVSIQIDENTESKIRELISQFIGATIKTSRLIGDFEKTCKKVKDSYLDIVAGTVQEAIKGIYTQIDNLERSYDKYYYLTERIAFYDELLGNTMKLMQTKIDQLVHSKNDLIEHAYLEAKNVYDEIPKVVDNSSIEIDGAKKKILDIQYDKIQSDEIAKERIKDHILICLDSITHEIKNNEDESRIRKNVIKILSTKELLNIISNLENFKVKAYKVDINEKNRKMMSWEDLIVKNSGGEKFVAYFSLLVALISYSRKNTHNIDLFKKKEESKVLIMDNPFGPITSGHLLKPMFDIAKKYNTQLICLSDIKEGAVINSFNLVYNIKIRQNMMRQEYLDIEENNFADLKTNEKLEKAYLYSKSTQMSLLDE</sequence>
<reference evidence="2 3" key="1">
    <citation type="submission" date="2018-09" db="EMBL/GenBank/DDBJ databases">
        <authorList>
            <person name="Postec A."/>
        </authorList>
    </citation>
    <scope>NUCLEOTIDE SEQUENCE [LARGE SCALE GENOMIC DNA]</scope>
    <source>
        <strain evidence="2">70B-A</strain>
    </source>
</reference>
<gene>
    <name evidence="2" type="ORF">PATL70BA_1378</name>
</gene>
<feature type="coiled-coil region" evidence="1">
    <location>
        <begin position="803"/>
        <end position="872"/>
    </location>
</feature>
<dbReference type="OrthoDB" id="9815057at2"/>